<evidence type="ECO:0000313" key="1">
    <source>
        <dbReference type="EMBL" id="KKN98565.1"/>
    </source>
</evidence>
<dbReference type="EMBL" id="LAZR01000051">
    <property type="protein sequence ID" value="KKN98565.1"/>
    <property type="molecule type" value="Genomic_DNA"/>
</dbReference>
<name>A0A0F9V021_9ZZZZ</name>
<protein>
    <submittedName>
        <fullName evidence="1">Uncharacterized protein</fullName>
    </submittedName>
</protein>
<proteinExistence type="predicted"/>
<sequence length="155" mass="16393">MYDGLTTEELHGLADYLLKEASAAPKLLTAGTKTIPPSILKKVVDKVKRYGTLMAGGKKFTGSVTGQTGKTRFRSASVKNLRATSALSKLRKQQNFGRAPRGILGRLLGGVKPVGKLKKEIDAVNLARGATAAGGVGTAGATYVLTRKSKPKRNR</sequence>
<organism evidence="1">
    <name type="scientific">marine sediment metagenome</name>
    <dbReference type="NCBI Taxonomy" id="412755"/>
    <lineage>
        <taxon>unclassified sequences</taxon>
        <taxon>metagenomes</taxon>
        <taxon>ecological metagenomes</taxon>
    </lineage>
</organism>
<gene>
    <name evidence="1" type="ORF">LCGC14_0146770</name>
</gene>
<accession>A0A0F9V021</accession>
<dbReference type="AlphaFoldDB" id="A0A0F9V021"/>
<reference evidence="1" key="1">
    <citation type="journal article" date="2015" name="Nature">
        <title>Complex archaea that bridge the gap between prokaryotes and eukaryotes.</title>
        <authorList>
            <person name="Spang A."/>
            <person name="Saw J.H."/>
            <person name="Jorgensen S.L."/>
            <person name="Zaremba-Niedzwiedzka K."/>
            <person name="Martijn J."/>
            <person name="Lind A.E."/>
            <person name="van Eijk R."/>
            <person name="Schleper C."/>
            <person name="Guy L."/>
            <person name="Ettema T.J."/>
        </authorList>
    </citation>
    <scope>NUCLEOTIDE SEQUENCE</scope>
</reference>
<comment type="caution">
    <text evidence="1">The sequence shown here is derived from an EMBL/GenBank/DDBJ whole genome shotgun (WGS) entry which is preliminary data.</text>
</comment>